<keyword evidence="1 4" id="KW-0533">Nickel</keyword>
<dbReference type="Proteomes" id="UP000064249">
    <property type="component" value="Unassembled WGS sequence"/>
</dbReference>
<protein>
    <recommendedName>
        <fullName evidence="4">Hydrogenase maturation factor HypA</fullName>
    </recommendedName>
</protein>
<feature type="binding site" evidence="4">
    <location>
        <position position="89"/>
    </location>
    <ligand>
        <name>Zn(2+)</name>
        <dbReference type="ChEBI" id="CHEBI:29105"/>
    </ligand>
</feature>
<accession>A0A101FX22</accession>
<evidence type="ECO:0000313" key="5">
    <source>
        <dbReference type="EMBL" id="KUK45994.1"/>
    </source>
</evidence>
<name>A0A101FX22_9CHLR</name>
<comment type="function">
    <text evidence="4">Involved in the maturation of [NiFe] hydrogenases. Required for nickel insertion into the metal center of the hydrogenase.</text>
</comment>
<dbReference type="HAMAP" id="MF_00213">
    <property type="entry name" value="HypA_HybF"/>
    <property type="match status" value="1"/>
</dbReference>
<reference evidence="5 6" key="1">
    <citation type="journal article" date="2015" name="MBio">
        <title>Genome-Resolved Metagenomic Analysis Reveals Roles for Candidate Phyla and Other Microbial Community Members in Biogeochemical Transformations in Oil Reservoirs.</title>
        <authorList>
            <person name="Hu P."/>
            <person name="Tom L."/>
            <person name="Singh A."/>
            <person name="Thomas B.C."/>
            <person name="Baker B.J."/>
            <person name="Piceno Y.M."/>
            <person name="Andersen G.L."/>
            <person name="Banfield J.F."/>
        </authorList>
    </citation>
    <scope>NUCLEOTIDE SEQUENCE [LARGE SCALE GENOMIC DNA]</scope>
    <source>
        <strain evidence="5">46_16</strain>
    </source>
</reference>
<dbReference type="PANTHER" id="PTHR34535:SF3">
    <property type="entry name" value="HYDROGENASE MATURATION FACTOR HYPA"/>
    <property type="match status" value="1"/>
</dbReference>
<dbReference type="PANTHER" id="PTHR34535">
    <property type="entry name" value="HYDROGENASE MATURATION FACTOR HYPA"/>
    <property type="match status" value="1"/>
</dbReference>
<dbReference type="Gene3D" id="3.30.2320.80">
    <property type="match status" value="1"/>
</dbReference>
<proteinExistence type="inferred from homology"/>
<evidence type="ECO:0000256" key="2">
    <source>
        <dbReference type="ARBA" id="ARBA00022723"/>
    </source>
</evidence>
<gene>
    <name evidence="4" type="primary">hypA</name>
    <name evidence="5" type="ORF">XD73_1136</name>
</gene>
<dbReference type="Pfam" id="PF01155">
    <property type="entry name" value="HypA"/>
    <property type="match status" value="1"/>
</dbReference>
<dbReference type="GO" id="GO:0016151">
    <property type="term" value="F:nickel cation binding"/>
    <property type="evidence" value="ECO:0007669"/>
    <property type="project" value="UniProtKB-UniRule"/>
</dbReference>
<feature type="binding site" evidence="4">
    <location>
        <position position="2"/>
    </location>
    <ligand>
        <name>Ni(2+)</name>
        <dbReference type="ChEBI" id="CHEBI:49786"/>
    </ligand>
</feature>
<evidence type="ECO:0000313" key="6">
    <source>
        <dbReference type="Proteomes" id="UP000064249"/>
    </source>
</evidence>
<feature type="binding site" evidence="4">
    <location>
        <position position="76"/>
    </location>
    <ligand>
        <name>Zn(2+)</name>
        <dbReference type="ChEBI" id="CHEBI:29105"/>
    </ligand>
</feature>
<dbReference type="NCBIfam" id="TIGR00100">
    <property type="entry name" value="hypA"/>
    <property type="match status" value="1"/>
</dbReference>
<evidence type="ECO:0000256" key="4">
    <source>
        <dbReference type="HAMAP-Rule" id="MF_00213"/>
    </source>
</evidence>
<organism evidence="5 6">
    <name type="scientific">Anaerolinea thermophila</name>
    <dbReference type="NCBI Taxonomy" id="167964"/>
    <lineage>
        <taxon>Bacteria</taxon>
        <taxon>Bacillati</taxon>
        <taxon>Chloroflexota</taxon>
        <taxon>Anaerolineae</taxon>
        <taxon>Anaerolineales</taxon>
        <taxon>Anaerolineaceae</taxon>
        <taxon>Anaerolinea</taxon>
    </lineage>
</organism>
<dbReference type="GO" id="GO:0008270">
    <property type="term" value="F:zinc ion binding"/>
    <property type="evidence" value="ECO:0007669"/>
    <property type="project" value="UniProtKB-UniRule"/>
</dbReference>
<sequence>MHELSVTESVLEIACKHAQNSKAKKVTDIQLVIGRLSSIIDDSVQFYWDAISKDTICEHAKLHFKREPAVLVCLECQTEYNLEDELMPCPNCGSAKIRVLSGDAFFLESIEIER</sequence>
<keyword evidence="3 4" id="KW-0862">Zinc</keyword>
<dbReference type="InterPro" id="IPR000688">
    <property type="entry name" value="HypA/HybF"/>
</dbReference>
<evidence type="ECO:0000256" key="1">
    <source>
        <dbReference type="ARBA" id="ARBA00022596"/>
    </source>
</evidence>
<comment type="similarity">
    <text evidence="4">Belongs to the HypA/HybF family.</text>
</comment>
<dbReference type="GO" id="GO:0051604">
    <property type="term" value="P:protein maturation"/>
    <property type="evidence" value="ECO:0007669"/>
    <property type="project" value="InterPro"/>
</dbReference>
<comment type="caution">
    <text evidence="5">The sequence shown here is derived from an EMBL/GenBank/DDBJ whole genome shotgun (WGS) entry which is preliminary data.</text>
</comment>
<feature type="binding site" evidence="4">
    <location>
        <position position="73"/>
    </location>
    <ligand>
        <name>Zn(2+)</name>
        <dbReference type="ChEBI" id="CHEBI:29105"/>
    </ligand>
</feature>
<dbReference type="EMBL" id="LGFU01000096">
    <property type="protein sequence ID" value="KUK45994.1"/>
    <property type="molecule type" value="Genomic_DNA"/>
</dbReference>
<dbReference type="PIRSF" id="PIRSF004761">
    <property type="entry name" value="Hydrgn_mat_HypA"/>
    <property type="match status" value="1"/>
</dbReference>
<evidence type="ECO:0000256" key="3">
    <source>
        <dbReference type="ARBA" id="ARBA00022833"/>
    </source>
</evidence>
<feature type="binding site" evidence="4">
    <location>
        <position position="92"/>
    </location>
    <ligand>
        <name>Zn(2+)</name>
        <dbReference type="ChEBI" id="CHEBI:29105"/>
    </ligand>
</feature>
<keyword evidence="2 4" id="KW-0479">Metal-binding</keyword>
<dbReference type="AlphaFoldDB" id="A0A101FX22"/>